<gene>
    <name evidence="4" type="ORF">RSSM_01495</name>
</gene>
<dbReference type="PANTHER" id="PTHR42693">
    <property type="entry name" value="ARYLSULFATASE FAMILY MEMBER"/>
    <property type="match status" value="1"/>
</dbReference>
<dbReference type="InterPro" id="IPR017850">
    <property type="entry name" value="Alkaline_phosphatase_core_sf"/>
</dbReference>
<dbReference type="CDD" id="cd16155">
    <property type="entry name" value="sulfatase_like"/>
    <property type="match status" value="1"/>
</dbReference>
<dbReference type="PANTHER" id="PTHR42693:SF33">
    <property type="entry name" value="ARYLSULFATASE"/>
    <property type="match status" value="1"/>
</dbReference>
<name>M5U6M2_9BACT</name>
<dbReference type="AlphaFoldDB" id="M5U6M2"/>
<proteinExistence type="inferred from homology"/>
<feature type="domain" description="Sulfatase N-terminal" evidence="3">
    <location>
        <begin position="39"/>
        <end position="355"/>
    </location>
</feature>
<feature type="chain" id="PRO_5004073253" evidence="2">
    <location>
        <begin position="31"/>
        <end position="477"/>
    </location>
</feature>
<dbReference type="Proteomes" id="UP000011885">
    <property type="component" value="Unassembled WGS sequence"/>
</dbReference>
<keyword evidence="2" id="KW-0732">Signal</keyword>
<evidence type="ECO:0000256" key="2">
    <source>
        <dbReference type="SAM" id="SignalP"/>
    </source>
</evidence>
<sequence length="477" mass="52871">MFGFNRDSMKMHPLLLVVFVYLAFEETAQAGDAPGPNKPNIVFLFADDQRSGTLNLGGEGNPETITPNLDKLARRGVHFRNAYVFGADRGSVCYPSRAQLLSGKSLFQSEMIDTPSSGIDDLNLPAALRLAGYQTMRSGKANNVPYGINMEFDVNVERANRGSVAGNVGYFQDASDFLDQKQLDGLGDVSFTWDGESPFFIYLAVGTPHEPYPRDEAAVELYKGKTVTAPKDALVLHDVYAELLDQFLDRDSTLEDVASETRNYYASISFMDRLFGELVEQLRAKGLYENTIFVFAGDNGLSIGSHGLHGKSNLMEFGGMHVPLIFAGPGVTSARSDALVYLLDVFPTLSDLAGAAKPASLDGKSLCKLLRGEEKKVRDSLLTVYTNDAELRAVRDDRWKLHYFPSKERYELYDLASDPRELKNLASDPAHGQTLARMKGLMERDRKHWKDPYPKAATVKRVFKKSKLPEGQILPVL</sequence>
<accession>M5U6M2</accession>
<protein>
    <submittedName>
        <fullName evidence="4">Choline sulfatase</fullName>
    </submittedName>
</protein>
<evidence type="ECO:0000313" key="4">
    <source>
        <dbReference type="EMBL" id="EMI57085.1"/>
    </source>
</evidence>
<keyword evidence="5" id="KW-1185">Reference proteome</keyword>
<evidence type="ECO:0000259" key="3">
    <source>
        <dbReference type="Pfam" id="PF00884"/>
    </source>
</evidence>
<organism evidence="4 5">
    <name type="scientific">Rhodopirellula sallentina SM41</name>
    <dbReference type="NCBI Taxonomy" id="1263870"/>
    <lineage>
        <taxon>Bacteria</taxon>
        <taxon>Pseudomonadati</taxon>
        <taxon>Planctomycetota</taxon>
        <taxon>Planctomycetia</taxon>
        <taxon>Pirellulales</taxon>
        <taxon>Pirellulaceae</taxon>
        <taxon>Rhodopirellula</taxon>
    </lineage>
</organism>
<comment type="similarity">
    <text evidence="1">Belongs to the sulfatase family.</text>
</comment>
<dbReference type="GO" id="GO:0004065">
    <property type="term" value="F:arylsulfatase activity"/>
    <property type="evidence" value="ECO:0007669"/>
    <property type="project" value="TreeGrafter"/>
</dbReference>
<evidence type="ECO:0000256" key="1">
    <source>
        <dbReference type="ARBA" id="ARBA00008779"/>
    </source>
</evidence>
<dbReference type="InterPro" id="IPR000917">
    <property type="entry name" value="Sulfatase_N"/>
</dbReference>
<dbReference type="SUPFAM" id="SSF53649">
    <property type="entry name" value="Alkaline phosphatase-like"/>
    <property type="match status" value="1"/>
</dbReference>
<feature type="signal peptide" evidence="2">
    <location>
        <begin position="1"/>
        <end position="30"/>
    </location>
</feature>
<dbReference type="Gene3D" id="3.40.720.10">
    <property type="entry name" value="Alkaline Phosphatase, subunit A"/>
    <property type="match status" value="1"/>
</dbReference>
<comment type="caution">
    <text evidence="4">The sequence shown here is derived from an EMBL/GenBank/DDBJ whole genome shotgun (WGS) entry which is preliminary data.</text>
</comment>
<evidence type="ECO:0000313" key="5">
    <source>
        <dbReference type="Proteomes" id="UP000011885"/>
    </source>
</evidence>
<reference evidence="4 5" key="1">
    <citation type="journal article" date="2013" name="Mar. Genomics">
        <title>Expression of sulfatases in Rhodopirellula baltica and the diversity of sulfatases in the genus Rhodopirellula.</title>
        <authorList>
            <person name="Wegner C.E."/>
            <person name="Richter-Heitmann T."/>
            <person name="Klindworth A."/>
            <person name="Klockow C."/>
            <person name="Richter M."/>
            <person name="Achstetter T."/>
            <person name="Glockner F.O."/>
            <person name="Harder J."/>
        </authorList>
    </citation>
    <scope>NUCLEOTIDE SEQUENCE [LARGE SCALE GENOMIC DNA]</scope>
    <source>
        <strain evidence="4 5">SM41</strain>
    </source>
</reference>
<dbReference type="PATRIC" id="fig|1263870.3.peg.1604"/>
<dbReference type="EMBL" id="ANOH01000113">
    <property type="protein sequence ID" value="EMI57085.1"/>
    <property type="molecule type" value="Genomic_DNA"/>
</dbReference>
<dbReference type="InterPro" id="IPR050738">
    <property type="entry name" value="Sulfatase"/>
</dbReference>
<dbReference type="Pfam" id="PF00884">
    <property type="entry name" value="Sulfatase"/>
    <property type="match status" value="1"/>
</dbReference>